<gene>
    <name evidence="1" type="ORF">AABD74_03945</name>
</gene>
<reference evidence="1 2" key="1">
    <citation type="submission" date="2024-03" db="EMBL/GenBank/DDBJ databases">
        <title>Flavobacterium soyae.</title>
        <authorList>
            <person name="Zheng W."/>
        </authorList>
    </citation>
    <scope>NUCLEOTIDE SEQUENCE [LARGE SCALE GENOMIC DNA]</scope>
    <source>
        <strain evidence="1 2">55</strain>
    </source>
</reference>
<dbReference type="Proteomes" id="UP001623852">
    <property type="component" value="Chromosome"/>
</dbReference>
<dbReference type="EMBL" id="CP150845">
    <property type="protein sequence ID" value="WYZ20617.1"/>
    <property type="molecule type" value="Genomic_DNA"/>
</dbReference>
<keyword evidence="2" id="KW-1185">Reference proteome</keyword>
<sequence>MRKVTIKTFVVAVLFLVTTCNKIDKKDDLELLLLNNDLICYSKNSKKDSINIIKYSLKNNSDKIYFINNLTDQRELSKRAIYKNGVNLLIYDNKNIEIKYEIMRYLNGGLEAETCINFMMEDFKRNEHLLGNNIDLKYFGLYERNNMFFIHPNEIIYFQYSINLNRPTSFDAVREGFVSLNRDKDYFSKLSIASDSLNYKYVLPRDILQTIKRNNVKVYHGIIESKNLIPVKVID</sequence>
<evidence type="ECO:0000313" key="2">
    <source>
        <dbReference type="Proteomes" id="UP001623852"/>
    </source>
</evidence>
<proteinExistence type="predicted"/>
<name>A0ABZ2UHL2_9FLAO</name>
<dbReference type="RefSeq" id="WP_406844745.1">
    <property type="nucleotide sequence ID" value="NZ_CP150845.1"/>
</dbReference>
<organism evidence="1 2">
    <name type="scientific">Flavobacterium soyae</name>
    <dbReference type="NCBI Taxonomy" id="2903098"/>
    <lineage>
        <taxon>Bacteria</taxon>
        <taxon>Pseudomonadati</taxon>
        <taxon>Bacteroidota</taxon>
        <taxon>Flavobacteriia</taxon>
        <taxon>Flavobacteriales</taxon>
        <taxon>Flavobacteriaceae</taxon>
        <taxon>Flavobacterium</taxon>
    </lineage>
</organism>
<protein>
    <recommendedName>
        <fullName evidence="3">Lipoprotein</fullName>
    </recommendedName>
</protein>
<evidence type="ECO:0008006" key="3">
    <source>
        <dbReference type="Google" id="ProtNLM"/>
    </source>
</evidence>
<evidence type="ECO:0000313" key="1">
    <source>
        <dbReference type="EMBL" id="WYZ20617.1"/>
    </source>
</evidence>
<accession>A0ABZ2UHL2</accession>